<evidence type="ECO:0000256" key="5">
    <source>
        <dbReference type="ARBA" id="ARBA00022679"/>
    </source>
</evidence>
<evidence type="ECO:0000256" key="8">
    <source>
        <dbReference type="SAM" id="SignalP"/>
    </source>
</evidence>
<reference evidence="9" key="1">
    <citation type="journal article" date="2023" name="Science">
        <title>Genome structures resolve the early diversification of teleost fishes.</title>
        <authorList>
            <person name="Parey E."/>
            <person name="Louis A."/>
            <person name="Montfort J."/>
            <person name="Bouchez O."/>
            <person name="Roques C."/>
            <person name="Iampietro C."/>
            <person name="Lluch J."/>
            <person name="Castinel A."/>
            <person name="Donnadieu C."/>
            <person name="Desvignes T."/>
            <person name="Floi Bucao C."/>
            <person name="Jouanno E."/>
            <person name="Wen M."/>
            <person name="Mejri S."/>
            <person name="Dirks R."/>
            <person name="Jansen H."/>
            <person name="Henkel C."/>
            <person name="Chen W.J."/>
            <person name="Zahm M."/>
            <person name="Cabau C."/>
            <person name="Klopp C."/>
            <person name="Thompson A.W."/>
            <person name="Robinson-Rechavi M."/>
            <person name="Braasch I."/>
            <person name="Lecointre G."/>
            <person name="Bobe J."/>
            <person name="Postlethwait J.H."/>
            <person name="Berthelot C."/>
            <person name="Roest Crollius H."/>
            <person name="Guiguen Y."/>
        </authorList>
    </citation>
    <scope>NUCLEOTIDE SEQUENCE</scope>
    <source>
        <strain evidence="9">NC1722</strain>
    </source>
</reference>
<dbReference type="Proteomes" id="UP001221898">
    <property type="component" value="Unassembled WGS sequence"/>
</dbReference>
<keyword evidence="6" id="KW-0949">S-adenosyl-L-methionine</keyword>
<evidence type="ECO:0000256" key="2">
    <source>
        <dbReference type="ARBA" id="ARBA00008954"/>
    </source>
</evidence>
<evidence type="ECO:0000256" key="3">
    <source>
        <dbReference type="ARBA" id="ARBA00022576"/>
    </source>
</evidence>
<dbReference type="GO" id="GO:0008483">
    <property type="term" value="F:transaminase activity"/>
    <property type="evidence" value="ECO:0007669"/>
    <property type="project" value="UniProtKB-KW"/>
</dbReference>
<keyword evidence="4" id="KW-0489">Methyltransferase</keyword>
<keyword evidence="5" id="KW-0808">Transferase</keyword>
<dbReference type="InterPro" id="IPR029063">
    <property type="entry name" value="SAM-dependent_MTases_sf"/>
</dbReference>
<evidence type="ECO:0000256" key="1">
    <source>
        <dbReference type="ARBA" id="ARBA00001933"/>
    </source>
</evidence>
<dbReference type="GO" id="GO:0008168">
    <property type="term" value="F:methyltransferase activity"/>
    <property type="evidence" value="ECO:0007669"/>
    <property type="project" value="UniProtKB-KW"/>
</dbReference>
<evidence type="ECO:0000313" key="10">
    <source>
        <dbReference type="Proteomes" id="UP001221898"/>
    </source>
</evidence>
<organism evidence="9 10">
    <name type="scientific">Aldrovandia affinis</name>
    <dbReference type="NCBI Taxonomy" id="143900"/>
    <lineage>
        <taxon>Eukaryota</taxon>
        <taxon>Metazoa</taxon>
        <taxon>Chordata</taxon>
        <taxon>Craniata</taxon>
        <taxon>Vertebrata</taxon>
        <taxon>Euteleostomi</taxon>
        <taxon>Actinopterygii</taxon>
        <taxon>Neopterygii</taxon>
        <taxon>Teleostei</taxon>
        <taxon>Notacanthiformes</taxon>
        <taxon>Halosauridae</taxon>
        <taxon>Aldrovandia</taxon>
    </lineage>
</organism>
<keyword evidence="8" id="KW-0732">Signal</keyword>
<feature type="signal peptide" evidence="8">
    <location>
        <begin position="1"/>
        <end position="25"/>
    </location>
</feature>
<evidence type="ECO:0000256" key="4">
    <source>
        <dbReference type="ARBA" id="ARBA00022603"/>
    </source>
</evidence>
<dbReference type="EMBL" id="JAINUG010000372">
    <property type="protein sequence ID" value="KAJ8373135.1"/>
    <property type="molecule type" value="Genomic_DNA"/>
</dbReference>
<dbReference type="GO" id="GO:0009450">
    <property type="term" value="P:gamma-aminobutyric acid catabolic process"/>
    <property type="evidence" value="ECO:0007669"/>
    <property type="project" value="TreeGrafter"/>
</dbReference>
<keyword evidence="7" id="KW-0663">Pyridoxal phosphate</keyword>
<dbReference type="InterPro" id="IPR015421">
    <property type="entry name" value="PyrdxlP-dep_Trfase_major"/>
</dbReference>
<dbReference type="InterPro" id="IPR019410">
    <property type="entry name" value="Methyltransf_16"/>
</dbReference>
<sequence length="590" mass="65766">MSENRSGEVLSFWLISFCLSQCCSGTPPCSNSELGLDSPASFAATLAKKVYCTDVGQDLLGMCQRNVTLNRHLLDSAGGEVKVRELDWLGDEFGTEPETEFSWTEEEVADLHDNARLLIAADVCYDEELTNGLFRTLYRITGNLRHPSTFYLSIEKRLNFTLRHMDVSCEAYDHFRRCLEALPGIADGKTRFTAEPVSVHFPQFFHYERIEQLELWKICALLANAGTLSKVEPLSPSGRANGEVRSGAESVWSSAERRVQRGEVQTGMASTLLSRQLTASLQHNLRLTTPGYRYVSKTATKTMEEFEYDGPSMKTEVPGPRSKELTKQLGEMQNVGAVHFFCNYEDSRGNYLVDVDGNRMLDLYTQISSIPIGYNHPALMKVMSNPHNMSAFVNRPALGILPPENFPDKLAESLLSVAPSGMSRVQTMACGSCSNENAYKAMFIAYRNKERGHNTPSEEEITSCMINQGPGCPDLSILSFMGGFHGRTLGCLATTHSKAIHKLDVPSFDWPIAPFPKLRYPLEEFTRENAQEEARCLEEVEDLIVKWRQKGKPVAGIVVEPIQAEGGDNHASADFFGKLRNIARKVRGGR</sequence>
<keyword evidence="10" id="KW-1185">Reference proteome</keyword>
<evidence type="ECO:0000256" key="7">
    <source>
        <dbReference type="ARBA" id="ARBA00022898"/>
    </source>
</evidence>
<keyword evidence="3" id="KW-0032">Aminotransferase</keyword>
<dbReference type="GO" id="GO:0005739">
    <property type="term" value="C:mitochondrion"/>
    <property type="evidence" value="ECO:0007669"/>
    <property type="project" value="TreeGrafter"/>
</dbReference>
<dbReference type="GO" id="GO:0032259">
    <property type="term" value="P:methylation"/>
    <property type="evidence" value="ECO:0007669"/>
    <property type="project" value="UniProtKB-KW"/>
</dbReference>
<dbReference type="FunFam" id="3.40.640.10:FF:000373">
    <property type="entry name" value="Uncharacterized protein"/>
    <property type="match status" value="1"/>
</dbReference>
<dbReference type="GO" id="GO:0030170">
    <property type="term" value="F:pyridoxal phosphate binding"/>
    <property type="evidence" value="ECO:0007669"/>
    <property type="project" value="InterPro"/>
</dbReference>
<dbReference type="InterPro" id="IPR015424">
    <property type="entry name" value="PyrdxlP-dep_Trfase"/>
</dbReference>
<dbReference type="InterPro" id="IPR005814">
    <property type="entry name" value="Aminotrans_3"/>
</dbReference>
<dbReference type="AlphaFoldDB" id="A0AAD7RB80"/>
<dbReference type="Pfam" id="PF00202">
    <property type="entry name" value="Aminotran_3"/>
    <property type="match status" value="1"/>
</dbReference>
<proteinExistence type="inferred from homology"/>
<gene>
    <name evidence="9" type="ORF">AAFF_G00270990</name>
</gene>
<name>A0AAD7RB80_9TELE</name>
<comment type="caution">
    <text evidence="9">The sequence shown here is derived from an EMBL/GenBank/DDBJ whole genome shotgun (WGS) entry which is preliminary data.</text>
</comment>
<comment type="cofactor">
    <cofactor evidence="1">
        <name>pyridoxal 5'-phosphate</name>
        <dbReference type="ChEBI" id="CHEBI:597326"/>
    </cofactor>
</comment>
<evidence type="ECO:0000256" key="6">
    <source>
        <dbReference type="ARBA" id="ARBA00022691"/>
    </source>
</evidence>
<protein>
    <submittedName>
        <fullName evidence="9">Uncharacterized protein</fullName>
    </submittedName>
</protein>
<dbReference type="Gene3D" id="3.40.640.10">
    <property type="entry name" value="Type I PLP-dependent aspartate aminotransferase-like (Major domain)"/>
    <property type="match status" value="1"/>
</dbReference>
<dbReference type="Gene3D" id="3.40.50.150">
    <property type="entry name" value="Vaccinia Virus protein VP39"/>
    <property type="match status" value="1"/>
</dbReference>
<evidence type="ECO:0000313" key="9">
    <source>
        <dbReference type="EMBL" id="KAJ8373135.1"/>
    </source>
</evidence>
<dbReference type="PANTHER" id="PTHR43206:SF1">
    <property type="entry name" value="4-AMINOBUTYRATE AMINOTRANSFERASE, MITOCHONDRIAL"/>
    <property type="match status" value="1"/>
</dbReference>
<dbReference type="SUPFAM" id="SSF53383">
    <property type="entry name" value="PLP-dependent transferases"/>
    <property type="match status" value="1"/>
</dbReference>
<dbReference type="Pfam" id="PF10294">
    <property type="entry name" value="Methyltransf_16"/>
    <property type="match status" value="1"/>
</dbReference>
<dbReference type="PANTHER" id="PTHR43206">
    <property type="entry name" value="AMINOTRANSFERASE"/>
    <property type="match status" value="1"/>
</dbReference>
<dbReference type="InterPro" id="IPR015422">
    <property type="entry name" value="PyrdxlP-dep_Trfase_small"/>
</dbReference>
<dbReference type="Gene3D" id="3.90.1150.10">
    <property type="entry name" value="Aspartate Aminotransferase, domain 1"/>
    <property type="match status" value="1"/>
</dbReference>
<accession>A0AAD7RB80</accession>
<feature type="chain" id="PRO_5041942932" evidence="8">
    <location>
        <begin position="26"/>
        <end position="590"/>
    </location>
</feature>
<comment type="similarity">
    <text evidence="2">Belongs to the class-III pyridoxal-phosphate-dependent aminotransferase family.</text>
</comment>